<dbReference type="InterPro" id="IPR016024">
    <property type="entry name" value="ARM-type_fold"/>
</dbReference>
<dbReference type="AlphaFoldDB" id="A0A2S7MX25"/>
<proteinExistence type="predicted"/>
<evidence type="ECO:0000313" key="3">
    <source>
        <dbReference type="Proteomes" id="UP000239663"/>
    </source>
</evidence>
<dbReference type="SUPFAM" id="SSF160631">
    <property type="entry name" value="SMI1/KNR4-like"/>
    <property type="match status" value="1"/>
</dbReference>
<dbReference type="Pfam" id="PF14568">
    <property type="entry name" value="SUKH_6"/>
    <property type="match status" value="1"/>
</dbReference>
<dbReference type="OrthoDB" id="8657476at2"/>
<reference evidence="2 3" key="1">
    <citation type="submission" date="2017-12" db="EMBL/GenBank/DDBJ databases">
        <title>Taxonomic description and draft genome of Pradoshia cofamensis Gen. nov., sp. nov., a thermotolerant bacillale isolated from anterior gut of earthworm Eisenia fetida.</title>
        <authorList>
            <person name="Saha T."/>
            <person name="Chakraborty R."/>
        </authorList>
    </citation>
    <scope>NUCLEOTIDE SEQUENCE [LARGE SCALE GENOMIC DNA]</scope>
    <source>
        <strain evidence="2 3">EAG3</strain>
    </source>
</reference>
<organism evidence="2 3">
    <name type="scientific">Pradoshia eiseniae</name>
    <dbReference type="NCBI Taxonomy" id="2064768"/>
    <lineage>
        <taxon>Bacteria</taxon>
        <taxon>Bacillati</taxon>
        <taxon>Bacillota</taxon>
        <taxon>Bacilli</taxon>
        <taxon>Bacillales</taxon>
        <taxon>Bacillaceae</taxon>
        <taxon>Pradoshia</taxon>
    </lineage>
</organism>
<name>A0A2S7MX25_9BACI</name>
<dbReference type="SUPFAM" id="SSF48371">
    <property type="entry name" value="ARM repeat"/>
    <property type="match status" value="1"/>
</dbReference>
<evidence type="ECO:0000313" key="2">
    <source>
        <dbReference type="EMBL" id="PQD94315.1"/>
    </source>
</evidence>
<evidence type="ECO:0000259" key="1">
    <source>
        <dbReference type="SMART" id="SM00860"/>
    </source>
</evidence>
<dbReference type="RefSeq" id="WP_104850316.1">
    <property type="nucleotide sequence ID" value="NZ_PKOZ01000011.1"/>
</dbReference>
<dbReference type="InterPro" id="IPR018958">
    <property type="entry name" value="Knr4/Smi1-like_dom"/>
</dbReference>
<feature type="domain" description="Knr4/Smi1-like" evidence="1">
    <location>
        <begin position="16"/>
        <end position="146"/>
    </location>
</feature>
<dbReference type="Gene3D" id="3.40.1580.10">
    <property type="entry name" value="SMI1/KNR4-like"/>
    <property type="match status" value="1"/>
</dbReference>
<dbReference type="InterPro" id="IPR037883">
    <property type="entry name" value="Knr4/Smi1-like_sf"/>
</dbReference>
<dbReference type="EMBL" id="PKOZ01000011">
    <property type="protein sequence ID" value="PQD94315.1"/>
    <property type="molecule type" value="Genomic_DNA"/>
</dbReference>
<protein>
    <submittedName>
        <fullName evidence="2">SMI1/KNR4 family protein</fullName>
    </submittedName>
</protein>
<accession>A0A2S7MX25</accession>
<sequence length="345" mass="40630">MAHNIWEKDDEYKPKPVSDELVHTAEAKLQVTLPPSYKELLKQQNGGRFIHNAHPAPQHEDFDEPFIEVEYIEGIGKNDGILESEELIEEWELPKGLVLFSGDGHTWLAFDYRETNANPPIVYVDNYDEFPQVIKIADNFDEFLENLYTAEIELLDEDDEEYSPVTYSKEEFENMMKQDDVDSLYNILEYDNYEVDADEDWYIGKLLQLSTHHDDDIRTSVAYNIWNWYTSELDSERLNQFINIFQADTDSDIRSYAEMILEKISYSLEDLKREMYDQNSDYGYDVISRIRYKGNSHFIIQREGKWILESRGEEDQHFNSIEEFFEKATLGGIPLAEAWGDVRKL</sequence>
<keyword evidence="3" id="KW-1185">Reference proteome</keyword>
<gene>
    <name evidence="2" type="ORF">CYL18_14850</name>
</gene>
<dbReference type="SMART" id="SM00860">
    <property type="entry name" value="SMI1_KNR4"/>
    <property type="match status" value="1"/>
</dbReference>
<dbReference type="Proteomes" id="UP000239663">
    <property type="component" value="Unassembled WGS sequence"/>
</dbReference>
<comment type="caution">
    <text evidence="2">The sequence shown here is derived from an EMBL/GenBank/DDBJ whole genome shotgun (WGS) entry which is preliminary data.</text>
</comment>